<reference evidence="3" key="1">
    <citation type="journal article" date="2017" name="Cell">
        <title>Insights into land plant evolution garnered from the Marchantia polymorpha genome.</title>
        <authorList>
            <person name="Bowman J.L."/>
            <person name="Kohchi T."/>
            <person name="Yamato K.T."/>
            <person name="Jenkins J."/>
            <person name="Shu S."/>
            <person name="Ishizaki K."/>
            <person name="Yamaoka S."/>
            <person name="Nishihama R."/>
            <person name="Nakamura Y."/>
            <person name="Berger F."/>
            <person name="Adam C."/>
            <person name="Aki S.S."/>
            <person name="Althoff F."/>
            <person name="Araki T."/>
            <person name="Arteaga-Vazquez M.A."/>
            <person name="Balasubrmanian S."/>
            <person name="Barry K."/>
            <person name="Bauer D."/>
            <person name="Boehm C.R."/>
            <person name="Briginshaw L."/>
            <person name="Caballero-Perez J."/>
            <person name="Catarino B."/>
            <person name="Chen F."/>
            <person name="Chiyoda S."/>
            <person name="Chovatia M."/>
            <person name="Davies K.M."/>
            <person name="Delmans M."/>
            <person name="Demura T."/>
            <person name="Dierschke T."/>
            <person name="Dolan L."/>
            <person name="Dorantes-Acosta A.E."/>
            <person name="Eklund D.M."/>
            <person name="Florent S.N."/>
            <person name="Flores-Sandoval E."/>
            <person name="Fujiyama A."/>
            <person name="Fukuzawa H."/>
            <person name="Galik B."/>
            <person name="Grimanelli D."/>
            <person name="Grimwood J."/>
            <person name="Grossniklaus U."/>
            <person name="Hamada T."/>
            <person name="Haseloff J."/>
            <person name="Hetherington A.J."/>
            <person name="Higo A."/>
            <person name="Hirakawa Y."/>
            <person name="Hundley H.N."/>
            <person name="Ikeda Y."/>
            <person name="Inoue K."/>
            <person name="Inoue S.I."/>
            <person name="Ishida S."/>
            <person name="Jia Q."/>
            <person name="Kakita M."/>
            <person name="Kanazawa T."/>
            <person name="Kawai Y."/>
            <person name="Kawashima T."/>
            <person name="Kennedy M."/>
            <person name="Kinose K."/>
            <person name="Kinoshita T."/>
            <person name="Kohara Y."/>
            <person name="Koide E."/>
            <person name="Komatsu K."/>
            <person name="Kopischke S."/>
            <person name="Kubo M."/>
            <person name="Kyozuka J."/>
            <person name="Lagercrantz U."/>
            <person name="Lin S.S."/>
            <person name="Lindquist E."/>
            <person name="Lipzen A.M."/>
            <person name="Lu C.W."/>
            <person name="De Luna E."/>
            <person name="Martienssen R.A."/>
            <person name="Minamino N."/>
            <person name="Mizutani M."/>
            <person name="Mizutani M."/>
            <person name="Mochizuki N."/>
            <person name="Monte I."/>
            <person name="Mosher R."/>
            <person name="Nagasaki H."/>
            <person name="Nakagami H."/>
            <person name="Naramoto S."/>
            <person name="Nishitani K."/>
            <person name="Ohtani M."/>
            <person name="Okamoto T."/>
            <person name="Okumura M."/>
            <person name="Phillips J."/>
            <person name="Pollak B."/>
            <person name="Reinders A."/>
            <person name="Rovekamp M."/>
            <person name="Sano R."/>
            <person name="Sawa S."/>
            <person name="Schmid M.W."/>
            <person name="Shirakawa M."/>
            <person name="Solano R."/>
            <person name="Spunde A."/>
            <person name="Suetsugu N."/>
            <person name="Sugano S."/>
            <person name="Sugiyama A."/>
            <person name="Sun R."/>
            <person name="Suzuki Y."/>
            <person name="Takenaka M."/>
            <person name="Takezawa D."/>
            <person name="Tomogane H."/>
            <person name="Tsuzuki M."/>
            <person name="Ueda T."/>
            <person name="Umeda M."/>
            <person name="Ward J.M."/>
            <person name="Watanabe Y."/>
            <person name="Yazaki K."/>
            <person name="Yokoyama R."/>
            <person name="Yoshitake Y."/>
            <person name="Yotsui I."/>
            <person name="Zachgo S."/>
            <person name="Schmutz J."/>
        </authorList>
    </citation>
    <scope>NUCLEOTIDE SEQUENCE [LARGE SCALE GENOMIC DNA]</scope>
    <source>
        <strain evidence="3">Tak-1</strain>
    </source>
</reference>
<dbReference type="EMBL" id="KZ772806">
    <property type="protein sequence ID" value="PTQ29826.1"/>
    <property type="molecule type" value="Genomic_DNA"/>
</dbReference>
<accession>A0A2R6W7J6</accession>
<name>A0A2R6W7J6_MARPO</name>
<dbReference type="Proteomes" id="UP000244005">
    <property type="component" value="Unassembled WGS sequence"/>
</dbReference>
<proteinExistence type="predicted"/>
<feature type="compositionally biased region" description="Low complexity" evidence="1">
    <location>
        <begin position="96"/>
        <end position="116"/>
    </location>
</feature>
<evidence type="ECO:0000313" key="2">
    <source>
        <dbReference type="EMBL" id="PTQ29826.1"/>
    </source>
</evidence>
<evidence type="ECO:0000313" key="3">
    <source>
        <dbReference type="Proteomes" id="UP000244005"/>
    </source>
</evidence>
<feature type="compositionally biased region" description="Basic residues" evidence="1">
    <location>
        <begin position="84"/>
        <end position="95"/>
    </location>
</feature>
<dbReference type="AlphaFoldDB" id="A0A2R6W7J6"/>
<keyword evidence="3" id="KW-1185">Reference proteome</keyword>
<organism evidence="2 3">
    <name type="scientific">Marchantia polymorpha</name>
    <name type="common">Common liverwort</name>
    <name type="synonym">Marchantia aquatica</name>
    <dbReference type="NCBI Taxonomy" id="3197"/>
    <lineage>
        <taxon>Eukaryota</taxon>
        <taxon>Viridiplantae</taxon>
        <taxon>Streptophyta</taxon>
        <taxon>Embryophyta</taxon>
        <taxon>Marchantiophyta</taxon>
        <taxon>Marchantiopsida</taxon>
        <taxon>Marchantiidae</taxon>
        <taxon>Marchantiales</taxon>
        <taxon>Marchantiaceae</taxon>
        <taxon>Marchantia</taxon>
    </lineage>
</organism>
<gene>
    <name evidence="2" type="ORF">MARPO_0134s0037</name>
</gene>
<dbReference type="Gramene" id="Mp5g19780.1">
    <property type="protein sequence ID" value="Mp5g19780.1.cds"/>
    <property type="gene ID" value="Mp5g19780"/>
</dbReference>
<sequence length="323" mass="35743">MTMMMIVRLAGGGGGSSSSSRWKVKRSEAMMCRLRSAAWFGCVGDRGLGWGWAWGKRWEQQRGDMIRERVRWGEETVERERGNRVARLRRRRRRGAASIKPPAAAAADRFSLSPNSLPQPQPQPQPPARALPPLPSPATLDSALLAGQADVDEWMCGWAGKRVHVGIDAAVPPSRLGGSEYPRFCLPLPPSLLAPLGLRFSLWAVYPFAKCCRCSGLLWQMGEIPRMGNAKLRDGPSGASSRLIKQLEWLLGSDATLESRVHGAGEEKRLEHRARLWRVPSRPVPSLWQPFVDTPVLTPVSMVAQRSSVSAAWARARTFSPVR</sequence>
<evidence type="ECO:0000256" key="1">
    <source>
        <dbReference type="SAM" id="MobiDB-lite"/>
    </source>
</evidence>
<protein>
    <submittedName>
        <fullName evidence="2">Uncharacterized protein</fullName>
    </submittedName>
</protein>
<feature type="compositionally biased region" description="Pro residues" evidence="1">
    <location>
        <begin position="117"/>
        <end position="134"/>
    </location>
</feature>
<feature type="region of interest" description="Disordered" evidence="1">
    <location>
        <begin position="81"/>
        <end position="134"/>
    </location>
</feature>